<gene>
    <name evidence="2" type="ORF">MBESOW_P4266</name>
</gene>
<feature type="non-terminal residue" evidence="2">
    <location>
        <position position="1"/>
    </location>
</feature>
<dbReference type="Proteomes" id="UP000290975">
    <property type="component" value="Unassembled WGS sequence"/>
</dbReference>
<accession>A0A401J988</accession>
<protein>
    <submittedName>
        <fullName evidence="2">Chromosome partitioning protein, ParB family</fullName>
    </submittedName>
</protein>
<sequence>LLPQPPKPTFPKAPTPKRRGFGHSRPEARKQEIEDEIADIERLAEDEDYEPHDDEEQRYAALQAELTMIVERA</sequence>
<proteinExistence type="predicted"/>
<name>A0A401J988_SPHXE</name>
<dbReference type="RefSeq" id="WP_130754891.1">
    <property type="nucleotide sequence ID" value="NZ_BBQY01000079.1"/>
</dbReference>
<organism evidence="2 3">
    <name type="scientific">Sphingobium xenophagum</name>
    <dbReference type="NCBI Taxonomy" id="121428"/>
    <lineage>
        <taxon>Bacteria</taxon>
        <taxon>Pseudomonadati</taxon>
        <taxon>Pseudomonadota</taxon>
        <taxon>Alphaproteobacteria</taxon>
        <taxon>Sphingomonadales</taxon>
        <taxon>Sphingomonadaceae</taxon>
        <taxon>Sphingobium</taxon>
    </lineage>
</organism>
<dbReference type="AlphaFoldDB" id="A0A401J988"/>
<evidence type="ECO:0000256" key="1">
    <source>
        <dbReference type="SAM" id="MobiDB-lite"/>
    </source>
</evidence>
<comment type="caution">
    <text evidence="2">The sequence shown here is derived from an EMBL/GenBank/DDBJ whole genome shotgun (WGS) entry which is preliminary data.</text>
</comment>
<evidence type="ECO:0000313" key="2">
    <source>
        <dbReference type="EMBL" id="GBH33130.1"/>
    </source>
</evidence>
<dbReference type="EMBL" id="BBQY01000079">
    <property type="protein sequence ID" value="GBH33130.1"/>
    <property type="molecule type" value="Genomic_DNA"/>
</dbReference>
<evidence type="ECO:0000313" key="3">
    <source>
        <dbReference type="Proteomes" id="UP000290975"/>
    </source>
</evidence>
<feature type="region of interest" description="Disordered" evidence="1">
    <location>
        <begin position="1"/>
        <end position="34"/>
    </location>
</feature>
<reference evidence="2 3" key="1">
    <citation type="submission" date="2014-12" db="EMBL/GenBank/DDBJ databases">
        <title>Whole genome sequencing of Sphingobium xenophagum OW59.</title>
        <authorList>
            <person name="Ohta Y."/>
            <person name="Nishi S."/>
            <person name="Hatada Y."/>
        </authorList>
    </citation>
    <scope>NUCLEOTIDE SEQUENCE [LARGE SCALE GENOMIC DNA]</scope>
    <source>
        <strain evidence="2 3">OW59</strain>
    </source>
</reference>
<keyword evidence="3" id="KW-1185">Reference proteome</keyword>
<feature type="compositionally biased region" description="Pro residues" evidence="1">
    <location>
        <begin position="1"/>
        <end position="14"/>
    </location>
</feature>